<reference evidence="12" key="1">
    <citation type="submission" date="2020-05" db="UniProtKB">
        <authorList>
            <consortium name="EnsemblMetazoa"/>
        </authorList>
    </citation>
    <scope>IDENTIFICATION</scope>
    <source>
        <strain evidence="12">TTRI</strain>
    </source>
</reference>
<keyword evidence="13" id="KW-1185">Reference proteome</keyword>
<feature type="compositionally biased region" description="Polar residues" evidence="10">
    <location>
        <begin position="225"/>
        <end position="247"/>
    </location>
</feature>
<feature type="coiled-coil region" evidence="9">
    <location>
        <begin position="108"/>
        <end position="159"/>
    </location>
</feature>
<organism evidence="12 13">
    <name type="scientific">Glossina austeni</name>
    <name type="common">Savannah tsetse fly</name>
    <dbReference type="NCBI Taxonomy" id="7395"/>
    <lineage>
        <taxon>Eukaryota</taxon>
        <taxon>Metazoa</taxon>
        <taxon>Ecdysozoa</taxon>
        <taxon>Arthropoda</taxon>
        <taxon>Hexapoda</taxon>
        <taxon>Insecta</taxon>
        <taxon>Pterygota</taxon>
        <taxon>Neoptera</taxon>
        <taxon>Endopterygota</taxon>
        <taxon>Diptera</taxon>
        <taxon>Brachycera</taxon>
        <taxon>Muscomorpha</taxon>
        <taxon>Hippoboscoidea</taxon>
        <taxon>Glossinidae</taxon>
        <taxon>Glossina</taxon>
    </lineage>
</organism>
<keyword evidence="4" id="KW-0963">Cytoplasm</keyword>
<name>A0A1A9VR01_GLOAU</name>
<dbReference type="STRING" id="7395.A0A1A9VR01"/>
<keyword evidence="7" id="KW-0539">Nucleus</keyword>
<dbReference type="VEuPathDB" id="VectorBase:GAUT044805"/>
<dbReference type="InterPro" id="IPR053822">
    <property type="entry name" value="SDE2-like_dom"/>
</dbReference>
<evidence type="ECO:0000256" key="9">
    <source>
        <dbReference type="SAM" id="Coils"/>
    </source>
</evidence>
<feature type="domain" description="SDE2-like" evidence="11">
    <location>
        <begin position="62"/>
        <end position="159"/>
    </location>
</feature>
<dbReference type="Pfam" id="PF22782">
    <property type="entry name" value="SDE2"/>
    <property type="match status" value="1"/>
</dbReference>
<feature type="compositionally biased region" description="Acidic residues" evidence="10">
    <location>
        <begin position="194"/>
        <end position="207"/>
    </location>
</feature>
<dbReference type="Proteomes" id="UP000078200">
    <property type="component" value="Unassembled WGS sequence"/>
</dbReference>
<dbReference type="PANTHER" id="PTHR12786:SF1">
    <property type="entry name" value="SPLICING REGULATOR SDE2"/>
    <property type="match status" value="1"/>
</dbReference>
<dbReference type="PANTHER" id="PTHR12786">
    <property type="entry name" value="SPLICING FACTOR SF3A-RELATED"/>
    <property type="match status" value="1"/>
</dbReference>
<comment type="subcellular location">
    <subcellularLocation>
        <location evidence="2">Cytoplasm</location>
    </subcellularLocation>
    <subcellularLocation>
        <location evidence="1">Nucleus</location>
    </subcellularLocation>
</comment>
<dbReference type="GO" id="GO:0008380">
    <property type="term" value="P:RNA splicing"/>
    <property type="evidence" value="ECO:0007669"/>
    <property type="project" value="UniProtKB-KW"/>
</dbReference>
<evidence type="ECO:0000256" key="8">
    <source>
        <dbReference type="ARBA" id="ARBA00023306"/>
    </source>
</evidence>
<sequence length="247" mass="28338">MVQIYLNHEKICESTSENVRELVQTVAKEINNLDFYLEQNGKRLKDQVQYELPVYCRLRLVGGKGGFGSMLRAIGAQIEKTTNREACRDLSGRRLRDINEEKRLKTWLEKQSEREREAEEKKKRKVQKLLAVPKHEFKDEEYEEARSKLTEKVNEAVEEGFKRSLTSGHDLKRKNGSAARNDVAAKKKRSALWMDEEFSSGSDESDSASETNPPKFEDDGPCSSRDCTLSRLENSNNEKLTSTSVDI</sequence>
<keyword evidence="9" id="KW-0175">Coiled coil</keyword>
<evidence type="ECO:0000256" key="5">
    <source>
        <dbReference type="ARBA" id="ARBA00022664"/>
    </source>
</evidence>
<evidence type="ECO:0000256" key="3">
    <source>
        <dbReference type="ARBA" id="ARBA00008726"/>
    </source>
</evidence>
<keyword evidence="5" id="KW-0507">mRNA processing</keyword>
<protein>
    <submittedName>
        <fullName evidence="12">Sde2_N_Ubi domain-containing protein</fullName>
    </submittedName>
</protein>
<evidence type="ECO:0000256" key="2">
    <source>
        <dbReference type="ARBA" id="ARBA00004496"/>
    </source>
</evidence>
<evidence type="ECO:0000313" key="12">
    <source>
        <dbReference type="EnsemblMetazoa" id="GAUT044805-PA"/>
    </source>
</evidence>
<dbReference type="GO" id="GO:0005634">
    <property type="term" value="C:nucleus"/>
    <property type="evidence" value="ECO:0007669"/>
    <property type="project" value="UniProtKB-SubCell"/>
</dbReference>
<dbReference type="InterPro" id="IPR051421">
    <property type="entry name" value="RNA_Proc_DNA_Dmg_Regulator"/>
</dbReference>
<dbReference type="GO" id="GO:0005737">
    <property type="term" value="C:cytoplasm"/>
    <property type="evidence" value="ECO:0007669"/>
    <property type="project" value="UniProtKB-SubCell"/>
</dbReference>
<keyword evidence="6" id="KW-0508">mRNA splicing</keyword>
<evidence type="ECO:0000256" key="7">
    <source>
        <dbReference type="ARBA" id="ARBA00023242"/>
    </source>
</evidence>
<dbReference type="GO" id="GO:0006397">
    <property type="term" value="P:mRNA processing"/>
    <property type="evidence" value="ECO:0007669"/>
    <property type="project" value="UniProtKB-KW"/>
</dbReference>
<evidence type="ECO:0000256" key="6">
    <source>
        <dbReference type="ARBA" id="ARBA00023187"/>
    </source>
</evidence>
<comment type="similarity">
    <text evidence="3">Belongs to the SDE2 family.</text>
</comment>
<evidence type="ECO:0000256" key="4">
    <source>
        <dbReference type="ARBA" id="ARBA00022490"/>
    </source>
</evidence>
<accession>A0A1A9VR01</accession>
<evidence type="ECO:0000256" key="1">
    <source>
        <dbReference type="ARBA" id="ARBA00004123"/>
    </source>
</evidence>
<dbReference type="AlphaFoldDB" id="A0A1A9VR01"/>
<keyword evidence="8" id="KW-0131">Cell cycle</keyword>
<dbReference type="EnsemblMetazoa" id="GAUT044805-RA">
    <property type="protein sequence ID" value="GAUT044805-PA"/>
    <property type="gene ID" value="GAUT044805"/>
</dbReference>
<feature type="region of interest" description="Disordered" evidence="10">
    <location>
        <begin position="167"/>
        <end position="247"/>
    </location>
</feature>
<evidence type="ECO:0000259" key="11">
    <source>
        <dbReference type="Pfam" id="PF22782"/>
    </source>
</evidence>
<evidence type="ECO:0000256" key="10">
    <source>
        <dbReference type="SAM" id="MobiDB-lite"/>
    </source>
</evidence>
<proteinExistence type="inferred from homology"/>
<evidence type="ECO:0000313" key="13">
    <source>
        <dbReference type="Proteomes" id="UP000078200"/>
    </source>
</evidence>